<comment type="caution">
    <text evidence="7">The sequence shown here is derived from an EMBL/GenBank/DDBJ whole genome shotgun (WGS) entry which is preliminary data.</text>
</comment>
<dbReference type="EC" id="5.1.1.-" evidence="5"/>
<dbReference type="InterPro" id="IPR036849">
    <property type="entry name" value="Enolase-like_C_sf"/>
</dbReference>
<dbReference type="InterPro" id="IPR013342">
    <property type="entry name" value="Mandelate_racemase_C"/>
</dbReference>
<sequence>MKMTISTQSWPINGAFTISRGSKTHADVVVVTLEKQGYIGRGECVPYARYGESIEQVISDLENIANQLSHVDSSQDIQALLPAGAARNALDCAWWDLQCKQQHKTIWQWLEIEPHDLTTAFTLSLASPEKMGEDAKANQHRPLLKLKLAGEGDIARVAAVRQNAPHANIIVDANEGWDVELYNAMIPQLKALNVAMIEQPFPADKDDWLDGLDRPITLCADESCHGVASLPKLVGRYDMVNIKLDKTGGLTEALELKQAVIEQGMQVMVGCMVGSSLGMAPAFVVAQGAQVVDLDGPLLLAQDQNPGFEFEVSTMKVMHPKLWG</sequence>
<evidence type="ECO:0000256" key="5">
    <source>
        <dbReference type="RuleBase" id="RU366006"/>
    </source>
</evidence>
<dbReference type="Pfam" id="PF02746">
    <property type="entry name" value="MR_MLE_N"/>
    <property type="match status" value="1"/>
</dbReference>
<keyword evidence="3 5" id="KW-0460">Magnesium</keyword>
<dbReference type="SMART" id="SM00922">
    <property type="entry name" value="MR_MLE"/>
    <property type="match status" value="1"/>
</dbReference>
<dbReference type="SFLD" id="SFLDS00001">
    <property type="entry name" value="Enolase"/>
    <property type="match status" value="1"/>
</dbReference>
<proteinExistence type="inferred from homology"/>
<dbReference type="Gene3D" id="3.20.20.120">
    <property type="entry name" value="Enolase-like C-terminal domain"/>
    <property type="match status" value="1"/>
</dbReference>
<keyword evidence="8" id="KW-1185">Reference proteome</keyword>
<gene>
    <name evidence="7" type="primary">dgcA</name>
    <name evidence="7" type="ORF">ACGRQ9_15460</name>
</gene>
<dbReference type="RefSeq" id="WP_394608465.1">
    <property type="nucleotide sequence ID" value="NZ_JBIHSJ010000004.1"/>
</dbReference>
<dbReference type="InterPro" id="IPR013341">
    <property type="entry name" value="Mandelate_racemase_N_dom"/>
</dbReference>
<dbReference type="SUPFAM" id="SSF51604">
    <property type="entry name" value="Enolase C-terminal domain-like"/>
    <property type="match status" value="1"/>
</dbReference>
<evidence type="ECO:0000313" key="8">
    <source>
        <dbReference type="Proteomes" id="UP001607151"/>
    </source>
</evidence>
<comment type="cofactor">
    <cofactor evidence="5">
        <name>Mg(2+)</name>
        <dbReference type="ChEBI" id="CHEBI:18420"/>
    </cofactor>
    <text evidence="5">Binds 1 Mg(2+) ion per subunit.</text>
</comment>
<dbReference type="InterPro" id="IPR034593">
    <property type="entry name" value="DgoD-like"/>
</dbReference>
<dbReference type="PANTHER" id="PTHR48080:SF3">
    <property type="entry name" value="ENOLASE SUPERFAMILY MEMBER DDB_G0284701"/>
    <property type="match status" value="1"/>
</dbReference>
<evidence type="ECO:0000259" key="6">
    <source>
        <dbReference type="SMART" id="SM00922"/>
    </source>
</evidence>
<dbReference type="InterPro" id="IPR034603">
    <property type="entry name" value="Dipeptide_epimerase"/>
</dbReference>
<dbReference type="Gene3D" id="3.30.390.10">
    <property type="entry name" value="Enolase-like, N-terminal domain"/>
    <property type="match status" value="1"/>
</dbReference>
<dbReference type="Pfam" id="PF13378">
    <property type="entry name" value="MR_MLE_C"/>
    <property type="match status" value="1"/>
</dbReference>
<keyword evidence="2 5" id="KW-0479">Metal-binding</keyword>
<dbReference type="Proteomes" id="UP001607151">
    <property type="component" value="Unassembled WGS sequence"/>
</dbReference>
<evidence type="ECO:0000256" key="1">
    <source>
        <dbReference type="ARBA" id="ARBA00008031"/>
    </source>
</evidence>
<dbReference type="SFLD" id="SFLDG00180">
    <property type="entry name" value="muconate_cycloisomerase"/>
    <property type="match status" value="1"/>
</dbReference>
<dbReference type="PANTHER" id="PTHR48080">
    <property type="entry name" value="D-GALACTONATE DEHYDRATASE-RELATED"/>
    <property type="match status" value="1"/>
</dbReference>
<reference evidence="7 8" key="1">
    <citation type="submission" date="2024-10" db="EMBL/GenBank/DDBJ databases">
        <authorList>
            <person name="Yibar A."/>
            <person name="Saticioglu I.B."/>
            <person name="Duman M."/>
            <person name="Ajmi N."/>
            <person name="Gurler F."/>
            <person name="Ay H."/>
            <person name="Onuk E."/>
            <person name="Guler S."/>
            <person name="Romalde J.L."/>
        </authorList>
    </citation>
    <scope>NUCLEOTIDE SEQUENCE [LARGE SCALE GENOMIC DNA]</scope>
    <source>
        <strain evidence="7 8">14-MA-B</strain>
    </source>
</reference>
<keyword evidence="4 5" id="KW-0413">Isomerase</keyword>
<evidence type="ECO:0000256" key="2">
    <source>
        <dbReference type="ARBA" id="ARBA00022723"/>
    </source>
</evidence>
<dbReference type="InterPro" id="IPR029017">
    <property type="entry name" value="Enolase-like_N"/>
</dbReference>
<evidence type="ECO:0000256" key="3">
    <source>
        <dbReference type="ARBA" id="ARBA00022842"/>
    </source>
</evidence>
<accession>A0ABW7J121</accession>
<dbReference type="SFLD" id="SFLDF00010">
    <property type="entry name" value="dipeptide_epimerase"/>
    <property type="match status" value="1"/>
</dbReference>
<dbReference type="CDD" id="cd03319">
    <property type="entry name" value="L-Ala-DL-Glu_epimerase"/>
    <property type="match status" value="1"/>
</dbReference>
<feature type="domain" description="Mandelate racemase/muconate lactonizing enzyme C-terminal" evidence="6">
    <location>
        <begin position="128"/>
        <end position="219"/>
    </location>
</feature>
<dbReference type="NCBIfam" id="NF042940">
    <property type="entry name" value="racemase_DgcA"/>
    <property type="match status" value="1"/>
</dbReference>
<protein>
    <recommendedName>
        <fullName evidence="5">Dipeptide epimerase</fullName>
        <ecNumber evidence="5">5.1.1.-</ecNumber>
    </recommendedName>
</protein>
<dbReference type="EMBL" id="JBIHSN010000003">
    <property type="protein sequence ID" value="MFH0266844.1"/>
    <property type="molecule type" value="Genomic_DNA"/>
</dbReference>
<name>A0ABW7J121_9VIBR</name>
<comment type="similarity">
    <text evidence="1 5">Belongs to the mandelate racemase/muconate lactonizing enzyme family.</text>
</comment>
<evidence type="ECO:0000256" key="4">
    <source>
        <dbReference type="ARBA" id="ARBA00023235"/>
    </source>
</evidence>
<organism evidence="7 8">
    <name type="scientific">Vibrio rumoiensis</name>
    <dbReference type="NCBI Taxonomy" id="76258"/>
    <lineage>
        <taxon>Bacteria</taxon>
        <taxon>Pseudomonadati</taxon>
        <taxon>Pseudomonadota</taxon>
        <taxon>Gammaproteobacteria</taxon>
        <taxon>Vibrionales</taxon>
        <taxon>Vibrionaceae</taxon>
        <taxon>Vibrio</taxon>
    </lineage>
</organism>
<dbReference type="SUPFAM" id="SSF54826">
    <property type="entry name" value="Enolase N-terminal domain-like"/>
    <property type="match status" value="1"/>
</dbReference>
<dbReference type="InterPro" id="IPR029065">
    <property type="entry name" value="Enolase_C-like"/>
</dbReference>
<evidence type="ECO:0000313" key="7">
    <source>
        <dbReference type="EMBL" id="MFH0266844.1"/>
    </source>
</evidence>